<comment type="function">
    <text evidence="6">Specifically methylates the adenine in position 1618 of 23S rRNA.</text>
</comment>
<gene>
    <name evidence="6 7" type="primary">rlmF</name>
    <name evidence="7" type="ORF">LIN78_00705</name>
</gene>
<reference evidence="7" key="1">
    <citation type="submission" date="2021-10" db="EMBL/GenBank/DDBJ databases">
        <title>The complete genome sequence of Leeia sp. TBRC 13508.</title>
        <authorList>
            <person name="Charoenyingcharoen P."/>
            <person name="Yukphan P."/>
        </authorList>
    </citation>
    <scope>NUCLEOTIDE SEQUENCE</scope>
    <source>
        <strain evidence="7">TBRC 13508</strain>
    </source>
</reference>
<evidence type="ECO:0000256" key="2">
    <source>
        <dbReference type="ARBA" id="ARBA00022552"/>
    </source>
</evidence>
<dbReference type="Gene3D" id="3.40.50.150">
    <property type="entry name" value="Vaccinia Virus protein VP39"/>
    <property type="match status" value="1"/>
</dbReference>
<accession>A0ABS8D1L4</accession>
<evidence type="ECO:0000256" key="1">
    <source>
        <dbReference type="ARBA" id="ARBA00022490"/>
    </source>
</evidence>
<dbReference type="InterPro" id="IPR029063">
    <property type="entry name" value="SAM-dependent_MTases_sf"/>
</dbReference>
<keyword evidence="4 6" id="KW-0808">Transferase</keyword>
<evidence type="ECO:0000313" key="8">
    <source>
        <dbReference type="Proteomes" id="UP001165395"/>
    </source>
</evidence>
<proteinExistence type="inferred from homology"/>
<dbReference type="PANTHER" id="PTHR13393:SF0">
    <property type="entry name" value="RNA N6-ADENOSINE-METHYLTRANSFERASE METTL16"/>
    <property type="match status" value="1"/>
</dbReference>
<evidence type="ECO:0000313" key="7">
    <source>
        <dbReference type="EMBL" id="MCB6182076.1"/>
    </source>
</evidence>
<dbReference type="Pfam" id="PF05971">
    <property type="entry name" value="Methyltransf_10"/>
    <property type="match status" value="1"/>
</dbReference>
<keyword evidence="5 6" id="KW-0949">S-adenosyl-L-methionine</keyword>
<organism evidence="7 8">
    <name type="scientific">Leeia speluncae</name>
    <dbReference type="NCBI Taxonomy" id="2884804"/>
    <lineage>
        <taxon>Bacteria</taxon>
        <taxon>Pseudomonadati</taxon>
        <taxon>Pseudomonadota</taxon>
        <taxon>Betaproteobacteria</taxon>
        <taxon>Neisseriales</taxon>
        <taxon>Leeiaceae</taxon>
        <taxon>Leeia</taxon>
    </lineage>
</organism>
<comment type="caution">
    <text evidence="7">The sequence shown here is derived from an EMBL/GenBank/DDBJ whole genome shotgun (WGS) entry which is preliminary data.</text>
</comment>
<dbReference type="InterPro" id="IPR010286">
    <property type="entry name" value="METTL16/RlmF"/>
</dbReference>
<dbReference type="Proteomes" id="UP001165395">
    <property type="component" value="Unassembled WGS sequence"/>
</dbReference>
<dbReference type="SUPFAM" id="SSF53335">
    <property type="entry name" value="S-adenosyl-L-methionine-dependent methyltransferases"/>
    <property type="match status" value="1"/>
</dbReference>
<dbReference type="GO" id="GO:0052907">
    <property type="term" value="F:23S rRNA (adenine(1618)-N(6))-methyltransferase activity"/>
    <property type="evidence" value="ECO:0007669"/>
    <property type="project" value="UniProtKB-EC"/>
</dbReference>
<dbReference type="EC" id="2.1.1.181" evidence="6"/>
<protein>
    <recommendedName>
        <fullName evidence="6">Ribosomal RNA large subunit methyltransferase F</fullName>
        <ecNumber evidence="6">2.1.1.181</ecNumber>
    </recommendedName>
    <alternativeName>
        <fullName evidence="6">23S rRNA mA1618 methyltransferase</fullName>
    </alternativeName>
    <alternativeName>
        <fullName evidence="6">rRNA adenine N-6-methyltransferase</fullName>
    </alternativeName>
</protein>
<dbReference type="PIRSF" id="PIRSF029038">
    <property type="entry name" value="Mtase_YbiN_prd"/>
    <property type="match status" value="1"/>
</dbReference>
<keyword evidence="1 6" id="KW-0963">Cytoplasm</keyword>
<keyword evidence="2 6" id="KW-0698">rRNA processing</keyword>
<comment type="catalytic activity">
    <reaction evidence="6">
        <text>adenosine(1618) in 23S rRNA + S-adenosyl-L-methionine = N(6)-methyladenosine(1618) in 23S rRNA + S-adenosyl-L-homocysteine + H(+)</text>
        <dbReference type="Rhea" id="RHEA:16497"/>
        <dbReference type="Rhea" id="RHEA-COMP:10229"/>
        <dbReference type="Rhea" id="RHEA-COMP:10231"/>
        <dbReference type="ChEBI" id="CHEBI:15378"/>
        <dbReference type="ChEBI" id="CHEBI:57856"/>
        <dbReference type="ChEBI" id="CHEBI:59789"/>
        <dbReference type="ChEBI" id="CHEBI:74411"/>
        <dbReference type="ChEBI" id="CHEBI:74449"/>
        <dbReference type="EC" id="2.1.1.181"/>
    </reaction>
</comment>
<evidence type="ECO:0000256" key="4">
    <source>
        <dbReference type="ARBA" id="ARBA00022679"/>
    </source>
</evidence>
<sequence length="335" mass="37992">MRYDRERLPDFVKVYKTDSLHPRNLHQARYPMDDLVAAVPALEAFVRPNPLGESTIDFTDAVAVKTLNQALLKHYYQVDYWDIPPGFLCPPIPGRVDYLHCLADLIKYPDEPIKGQPAPHILDIGTGANLIYPLLGHQVYGWHFVGSDIDKLALRNAKFILEANPKITKHVDLRQQKYTESVLDGVIRGSDRFAAVMCNPPFHASEEEANEVASEKWRKLGKQPNRRAGANIPPVLNFGGQSNELWCPGGEKQFLERMIMESPHFARQCGWFTSLISSKETLPGLCHLLRKEGATKVLVIEMKQGQKTSRMLAWQFEDSMPLYWDAEQPAEESAD</sequence>
<comment type="subcellular location">
    <subcellularLocation>
        <location evidence="6">Cytoplasm</location>
    </subcellularLocation>
</comment>
<dbReference type="RefSeq" id="WP_227177491.1">
    <property type="nucleotide sequence ID" value="NZ_JAJBZT010000001.1"/>
</dbReference>
<keyword evidence="3 6" id="KW-0489">Methyltransferase</keyword>
<dbReference type="PANTHER" id="PTHR13393">
    <property type="entry name" value="SAM-DEPENDENT METHYLTRANSFERASE"/>
    <property type="match status" value="1"/>
</dbReference>
<name>A0ABS8D1L4_9NEIS</name>
<dbReference type="NCBIfam" id="NF008725">
    <property type="entry name" value="PRK11727.1"/>
    <property type="match status" value="1"/>
</dbReference>
<dbReference type="InterPro" id="IPR016909">
    <property type="entry name" value="rRNA_lsu_MeTfrase_F"/>
</dbReference>
<dbReference type="CDD" id="cd02440">
    <property type="entry name" value="AdoMet_MTases"/>
    <property type="match status" value="1"/>
</dbReference>
<dbReference type="EMBL" id="JAJBZT010000001">
    <property type="protein sequence ID" value="MCB6182076.1"/>
    <property type="molecule type" value="Genomic_DNA"/>
</dbReference>
<evidence type="ECO:0000256" key="6">
    <source>
        <dbReference type="HAMAP-Rule" id="MF_01848"/>
    </source>
</evidence>
<comment type="similarity">
    <text evidence="6">Belongs to the methyltransferase superfamily. METTL16/RlmF family.</text>
</comment>
<evidence type="ECO:0000256" key="5">
    <source>
        <dbReference type="ARBA" id="ARBA00022691"/>
    </source>
</evidence>
<keyword evidence="8" id="KW-1185">Reference proteome</keyword>
<evidence type="ECO:0000256" key="3">
    <source>
        <dbReference type="ARBA" id="ARBA00022603"/>
    </source>
</evidence>
<dbReference type="HAMAP" id="MF_01848">
    <property type="entry name" value="23SrRNA_methyltr_F"/>
    <property type="match status" value="1"/>
</dbReference>